<dbReference type="OrthoDB" id="535945at2759"/>
<dbReference type="AlphaFoldDB" id="A0A3M6TY00"/>
<gene>
    <name evidence="12" type="ORF">pdam_00023875</name>
</gene>
<feature type="compositionally biased region" description="Pro residues" evidence="9">
    <location>
        <begin position="317"/>
        <end position="334"/>
    </location>
</feature>
<sequence>MADPLFQHWFHGRITRIEAEEILARNGKKDGLYLLRESTASAGSYALSMCHNNKIIHYHIQRHSDGTVAIEDGKKFPGPVELIHHHRTCLDGLLARLTEPCNRLPGVPPKTYSGANQEHIKDAAIAAMASMGIQDGDETTATLMRAKLESAIGSVLHKNQIWFHGVISREEAERRLATLGCLNGMFLIRERDPGYVLGLCYEGSVVHYLFDIDQQERLSIKSGPKFDNLMLAVDHYSQREDGLLCKLNEPCSMELFETGRRISMGARPPSVSDQEPRIVTGNRPPSRSFNDSSPFAGNPFLQGRTTNVPDLLHGVPRSPPRNPPPPLPSVPPPESNRNSGPPRLPPRPSTASPVSPKGRGAQPPPSPFFKERKSPASPTPSAAAAGASGGAAFEAIYDSIKMKKSSFYFNQFKDMQAKKLKSENLRLERELGHGNFGSVLKGEYTKPNGEKIPVAVKKLKSEEMNNPQSEIIHEAEVMMKLDHQNIVRIIGICKDTTVMLVMELAPEGPLHKYLKKHKSLPMFKIFVIMLQVAEGLNGQVILEKIEAGYRLQCPENVPPNVYEVMRSCWEYREERRPTFQSLAQQLADALMELKNTEEYQTQYLV</sequence>
<dbReference type="GO" id="GO:0004715">
    <property type="term" value="F:non-membrane spanning protein tyrosine kinase activity"/>
    <property type="evidence" value="ECO:0007669"/>
    <property type="project" value="UniProtKB-EC"/>
</dbReference>
<dbReference type="Gene3D" id="3.30.200.20">
    <property type="entry name" value="Phosphorylase Kinase, domain 1"/>
    <property type="match status" value="1"/>
</dbReference>
<keyword evidence="13" id="KW-1185">Reference proteome</keyword>
<evidence type="ECO:0000256" key="8">
    <source>
        <dbReference type="RuleBase" id="RU362096"/>
    </source>
</evidence>
<organism evidence="12 13">
    <name type="scientific">Pocillopora damicornis</name>
    <name type="common">Cauliflower coral</name>
    <name type="synonym">Millepora damicornis</name>
    <dbReference type="NCBI Taxonomy" id="46731"/>
    <lineage>
        <taxon>Eukaryota</taxon>
        <taxon>Metazoa</taxon>
        <taxon>Cnidaria</taxon>
        <taxon>Anthozoa</taxon>
        <taxon>Hexacorallia</taxon>
        <taxon>Scleractinia</taxon>
        <taxon>Astrocoeniina</taxon>
        <taxon>Pocilloporidae</taxon>
        <taxon>Pocillopora</taxon>
    </lineage>
</organism>
<evidence type="ECO:0000259" key="11">
    <source>
        <dbReference type="PROSITE" id="PS50011"/>
    </source>
</evidence>
<keyword evidence="1 8" id="KW-0808">Transferase</keyword>
<evidence type="ECO:0000256" key="9">
    <source>
        <dbReference type="SAM" id="MobiDB-lite"/>
    </source>
</evidence>
<evidence type="ECO:0000256" key="3">
    <source>
        <dbReference type="ARBA" id="ARBA00022777"/>
    </source>
</evidence>
<evidence type="ECO:0000256" key="5">
    <source>
        <dbReference type="ARBA" id="ARBA00023137"/>
    </source>
</evidence>
<dbReference type="EMBL" id="RCHS01002707">
    <property type="protein sequence ID" value="RMX46221.1"/>
    <property type="molecule type" value="Genomic_DNA"/>
</dbReference>
<dbReference type="Pfam" id="PF07714">
    <property type="entry name" value="PK_Tyr_Ser-Thr"/>
    <property type="match status" value="2"/>
</dbReference>
<dbReference type="InterPro" id="IPR001245">
    <property type="entry name" value="Ser-Thr/Tyr_kinase_cat_dom"/>
</dbReference>
<dbReference type="Gene3D" id="1.10.510.10">
    <property type="entry name" value="Transferase(Phosphotransferase) domain 1"/>
    <property type="match status" value="1"/>
</dbReference>
<evidence type="ECO:0000313" key="13">
    <source>
        <dbReference type="Proteomes" id="UP000275408"/>
    </source>
</evidence>
<proteinExistence type="inferred from homology"/>
<reference evidence="12 13" key="1">
    <citation type="journal article" date="2018" name="Sci. Rep.">
        <title>Comparative analysis of the Pocillopora damicornis genome highlights role of immune system in coral evolution.</title>
        <authorList>
            <person name="Cunning R."/>
            <person name="Bay R.A."/>
            <person name="Gillette P."/>
            <person name="Baker A.C."/>
            <person name="Traylor-Knowles N."/>
        </authorList>
    </citation>
    <scope>NUCLEOTIDE SEQUENCE [LARGE SCALE GENOMIC DNA]</scope>
    <source>
        <strain evidence="12">RSMAS</strain>
        <tissue evidence="12">Whole animal</tissue>
    </source>
</reference>
<feature type="domain" description="SH2" evidence="10">
    <location>
        <begin position="162"/>
        <end position="251"/>
    </location>
</feature>
<comment type="similarity">
    <text evidence="8">Belongs to the protein kinase superfamily. Tyr protein kinase family.</text>
</comment>
<dbReference type="SMART" id="SM00252">
    <property type="entry name" value="SH2"/>
    <property type="match status" value="2"/>
</dbReference>
<keyword evidence="2 7" id="KW-0547">Nucleotide-binding</keyword>
<dbReference type="PRINTS" id="PR00401">
    <property type="entry name" value="SH2DOMAIN"/>
</dbReference>
<dbReference type="Proteomes" id="UP000275408">
    <property type="component" value="Unassembled WGS sequence"/>
</dbReference>
<dbReference type="InterPro" id="IPR050198">
    <property type="entry name" value="Non-receptor_tyrosine_kinases"/>
</dbReference>
<dbReference type="PROSITE" id="PS50001">
    <property type="entry name" value="SH2"/>
    <property type="match status" value="2"/>
</dbReference>
<dbReference type="PROSITE" id="PS50011">
    <property type="entry name" value="PROTEIN_KINASE_DOM"/>
    <property type="match status" value="1"/>
</dbReference>
<comment type="catalytic activity">
    <reaction evidence="8">
        <text>L-tyrosyl-[protein] + ATP = O-phospho-L-tyrosyl-[protein] + ADP + H(+)</text>
        <dbReference type="Rhea" id="RHEA:10596"/>
        <dbReference type="Rhea" id="RHEA-COMP:10136"/>
        <dbReference type="Rhea" id="RHEA-COMP:20101"/>
        <dbReference type="ChEBI" id="CHEBI:15378"/>
        <dbReference type="ChEBI" id="CHEBI:30616"/>
        <dbReference type="ChEBI" id="CHEBI:46858"/>
        <dbReference type="ChEBI" id="CHEBI:61978"/>
        <dbReference type="ChEBI" id="CHEBI:456216"/>
        <dbReference type="EC" id="2.7.10.2"/>
    </reaction>
</comment>
<dbReference type="EC" id="2.7.10.2" evidence="8"/>
<dbReference type="STRING" id="46731.A0A3M6TY00"/>
<evidence type="ECO:0000256" key="2">
    <source>
        <dbReference type="ARBA" id="ARBA00022741"/>
    </source>
</evidence>
<feature type="region of interest" description="Disordered" evidence="9">
    <location>
        <begin position="263"/>
        <end position="387"/>
    </location>
</feature>
<keyword evidence="5 8" id="KW-0829">Tyrosine-protein kinase</keyword>
<dbReference type="InterPro" id="IPR036860">
    <property type="entry name" value="SH2_dom_sf"/>
</dbReference>
<accession>A0A3M6TY00</accession>
<dbReference type="InterPro" id="IPR000980">
    <property type="entry name" value="SH2"/>
</dbReference>
<name>A0A3M6TY00_POCDA</name>
<feature type="compositionally biased region" description="Polar residues" evidence="9">
    <location>
        <begin position="283"/>
        <end position="295"/>
    </location>
</feature>
<evidence type="ECO:0000313" key="12">
    <source>
        <dbReference type="EMBL" id="RMX46221.1"/>
    </source>
</evidence>
<keyword evidence="4 7" id="KW-0067">ATP-binding</keyword>
<dbReference type="PROSITE" id="PS00107">
    <property type="entry name" value="PROTEIN_KINASE_ATP"/>
    <property type="match status" value="1"/>
</dbReference>
<evidence type="ECO:0000256" key="1">
    <source>
        <dbReference type="ARBA" id="ARBA00022679"/>
    </source>
</evidence>
<feature type="domain" description="Protein kinase" evidence="11">
    <location>
        <begin position="425"/>
        <end position="605"/>
    </location>
</feature>
<dbReference type="InterPro" id="IPR000719">
    <property type="entry name" value="Prot_kinase_dom"/>
</dbReference>
<comment type="caution">
    <text evidence="12">The sequence shown here is derived from an EMBL/GenBank/DDBJ whole genome shotgun (WGS) entry which is preliminary data.</text>
</comment>
<feature type="domain" description="SH2" evidence="10">
    <location>
        <begin position="9"/>
        <end position="101"/>
    </location>
</feature>
<dbReference type="PANTHER" id="PTHR24418">
    <property type="entry name" value="TYROSINE-PROTEIN KINASE"/>
    <property type="match status" value="1"/>
</dbReference>
<dbReference type="InterPro" id="IPR017441">
    <property type="entry name" value="Protein_kinase_ATP_BS"/>
</dbReference>
<keyword evidence="3 8" id="KW-0418">Kinase</keyword>
<keyword evidence="6" id="KW-0727">SH2 domain</keyword>
<dbReference type="SUPFAM" id="SSF55550">
    <property type="entry name" value="SH2 domain"/>
    <property type="match status" value="2"/>
</dbReference>
<dbReference type="InterPro" id="IPR011009">
    <property type="entry name" value="Kinase-like_dom_sf"/>
</dbReference>
<feature type="compositionally biased region" description="Low complexity" evidence="9">
    <location>
        <begin position="375"/>
        <end position="387"/>
    </location>
</feature>
<dbReference type="GO" id="GO:0005524">
    <property type="term" value="F:ATP binding"/>
    <property type="evidence" value="ECO:0007669"/>
    <property type="project" value="UniProtKB-UniRule"/>
</dbReference>
<evidence type="ECO:0000256" key="6">
    <source>
        <dbReference type="PROSITE-ProRule" id="PRU00191"/>
    </source>
</evidence>
<dbReference type="Pfam" id="PF00017">
    <property type="entry name" value="SH2"/>
    <property type="match status" value="2"/>
</dbReference>
<dbReference type="Gene3D" id="3.30.505.10">
    <property type="entry name" value="SH2 domain"/>
    <property type="match status" value="2"/>
</dbReference>
<evidence type="ECO:0000256" key="7">
    <source>
        <dbReference type="PROSITE-ProRule" id="PRU10141"/>
    </source>
</evidence>
<dbReference type="SUPFAM" id="SSF56112">
    <property type="entry name" value="Protein kinase-like (PK-like)"/>
    <property type="match status" value="1"/>
</dbReference>
<evidence type="ECO:0000256" key="4">
    <source>
        <dbReference type="ARBA" id="ARBA00022840"/>
    </source>
</evidence>
<feature type="binding site" evidence="7">
    <location>
        <position position="458"/>
    </location>
    <ligand>
        <name>ATP</name>
        <dbReference type="ChEBI" id="CHEBI:30616"/>
    </ligand>
</feature>
<protein>
    <recommendedName>
        <fullName evidence="8">Tyrosine-protein kinase</fullName>
        <ecNumber evidence="8">2.7.10.2</ecNumber>
    </recommendedName>
</protein>
<evidence type="ECO:0000259" key="10">
    <source>
        <dbReference type="PROSITE" id="PS50001"/>
    </source>
</evidence>